<accession>A0A158RAF1</accession>
<dbReference type="Pfam" id="PF12717">
    <property type="entry name" value="Cnd1"/>
    <property type="match status" value="1"/>
</dbReference>
<feature type="region of interest" description="Disordered" evidence="11">
    <location>
        <begin position="883"/>
        <end position="919"/>
    </location>
</feature>
<dbReference type="Proteomes" id="UP000282613">
    <property type="component" value="Unassembled WGS sequence"/>
</dbReference>
<keyword evidence="9 10" id="KW-0131">Cell cycle</keyword>
<keyword evidence="6 10" id="KW-0498">Mitosis</keyword>
<dbReference type="EMBL" id="UYRS01019023">
    <property type="protein sequence ID" value="VDK42195.1"/>
    <property type="molecule type" value="Genomic_DNA"/>
</dbReference>
<feature type="domain" description="Condensin complex subunit 1 N-terminal" evidence="13">
    <location>
        <begin position="79"/>
        <end position="220"/>
    </location>
</feature>
<evidence type="ECO:0000256" key="5">
    <source>
        <dbReference type="ARBA" id="ARBA00022618"/>
    </source>
</evidence>
<reference evidence="16" key="1">
    <citation type="submission" date="2016-04" db="UniProtKB">
        <authorList>
            <consortium name="WormBaseParasite"/>
        </authorList>
    </citation>
    <scope>IDENTIFICATION</scope>
</reference>
<dbReference type="InterPro" id="IPR007673">
    <property type="entry name" value="Condensin_cplx_su1"/>
</dbReference>
<dbReference type="WBParaSite" id="TASK_0000918601-mRNA-1">
    <property type="protein sequence ID" value="TASK_0000918601-mRNA-1"/>
    <property type="gene ID" value="TASK_0000918601"/>
</dbReference>
<dbReference type="PIRSF" id="PIRSF017127">
    <property type="entry name" value="Condensin_D2"/>
    <property type="match status" value="1"/>
</dbReference>
<dbReference type="OrthoDB" id="436262at2759"/>
<dbReference type="InterPro" id="IPR011989">
    <property type="entry name" value="ARM-like"/>
</dbReference>
<dbReference type="GO" id="GO:0000796">
    <property type="term" value="C:condensin complex"/>
    <property type="evidence" value="ECO:0007669"/>
    <property type="project" value="TreeGrafter"/>
</dbReference>
<dbReference type="GO" id="GO:0051301">
    <property type="term" value="P:cell division"/>
    <property type="evidence" value="ECO:0007669"/>
    <property type="project" value="UniProtKB-KW"/>
</dbReference>
<dbReference type="PANTHER" id="PTHR14222:SF2">
    <property type="entry name" value="CONDENSIN COMPLEX SUBUNIT 1"/>
    <property type="match status" value="1"/>
</dbReference>
<feature type="domain" description="Condensin complex subunit 1 C-terminal" evidence="12">
    <location>
        <begin position="1115"/>
        <end position="1275"/>
    </location>
</feature>
<feature type="compositionally biased region" description="Acidic residues" evidence="11">
    <location>
        <begin position="1425"/>
        <end position="1444"/>
    </location>
</feature>
<feature type="compositionally biased region" description="Polar residues" evidence="11">
    <location>
        <begin position="885"/>
        <end position="900"/>
    </location>
</feature>
<dbReference type="Gene3D" id="1.25.10.10">
    <property type="entry name" value="Leucine-rich Repeat Variant"/>
    <property type="match status" value="1"/>
</dbReference>
<proteinExistence type="inferred from homology"/>
<dbReference type="InterPro" id="IPR016024">
    <property type="entry name" value="ARM-type_fold"/>
</dbReference>
<dbReference type="GO" id="GO:0042393">
    <property type="term" value="F:histone binding"/>
    <property type="evidence" value="ECO:0007669"/>
    <property type="project" value="TreeGrafter"/>
</dbReference>
<evidence type="ECO:0000256" key="11">
    <source>
        <dbReference type="SAM" id="MobiDB-lite"/>
    </source>
</evidence>
<name>A0A158RAF1_TAEAS</name>
<protein>
    <recommendedName>
        <fullName evidence="10">Condensin complex subunit 1</fullName>
    </recommendedName>
</protein>
<dbReference type="PANTHER" id="PTHR14222">
    <property type="entry name" value="CONDENSIN"/>
    <property type="match status" value="1"/>
</dbReference>
<keyword evidence="15" id="KW-1185">Reference proteome</keyword>
<evidence type="ECO:0000256" key="4">
    <source>
        <dbReference type="ARBA" id="ARBA00022454"/>
    </source>
</evidence>
<feature type="compositionally biased region" description="Basic and acidic residues" evidence="11">
    <location>
        <begin position="467"/>
        <end position="480"/>
    </location>
</feature>
<evidence type="ECO:0000256" key="9">
    <source>
        <dbReference type="ARBA" id="ARBA00023306"/>
    </source>
</evidence>
<evidence type="ECO:0000256" key="6">
    <source>
        <dbReference type="ARBA" id="ARBA00022776"/>
    </source>
</evidence>
<feature type="compositionally biased region" description="Acidic residues" evidence="11">
    <location>
        <begin position="481"/>
        <end position="510"/>
    </location>
</feature>
<feature type="region of interest" description="Disordered" evidence="11">
    <location>
        <begin position="975"/>
        <end position="1004"/>
    </location>
</feature>
<evidence type="ECO:0000256" key="3">
    <source>
        <dbReference type="ARBA" id="ARBA00009606"/>
    </source>
</evidence>
<dbReference type="GO" id="GO:0010032">
    <property type="term" value="P:meiotic chromosome condensation"/>
    <property type="evidence" value="ECO:0007669"/>
    <property type="project" value="TreeGrafter"/>
</dbReference>
<evidence type="ECO:0000259" key="13">
    <source>
        <dbReference type="Pfam" id="PF12922"/>
    </source>
</evidence>
<comment type="function">
    <text evidence="10">Regulatory subunit of the condensin complex, a complex required for conversion of interphase chromatin into mitotic-like condense chromosomes. The condensin complex probably introduces positive supercoils into relaxed DNA in the presence of type I topoisomerases and converts nicked DNA into positive knotted forms in the presence of type II topoisomerases.</text>
</comment>
<feature type="region of interest" description="Disordered" evidence="11">
    <location>
        <begin position="1362"/>
        <end position="1384"/>
    </location>
</feature>
<gene>
    <name evidence="14" type="ORF">TASK_LOCUS9187</name>
</gene>
<evidence type="ECO:0000256" key="7">
    <source>
        <dbReference type="ARBA" id="ARBA00023067"/>
    </source>
</evidence>
<evidence type="ECO:0000256" key="1">
    <source>
        <dbReference type="ARBA" id="ARBA00004123"/>
    </source>
</evidence>
<reference evidence="14 15" key="2">
    <citation type="submission" date="2018-11" db="EMBL/GenBank/DDBJ databases">
        <authorList>
            <consortium name="Pathogen Informatics"/>
        </authorList>
    </citation>
    <scope>NUCLEOTIDE SEQUENCE [LARGE SCALE GENOMIC DNA]</scope>
</reference>
<keyword evidence="5 10" id="KW-0132">Cell division</keyword>
<sequence>MLEFVIPVSRSDLLNSTISSYSVNELVSVRNLASAVKGNTDVWSLRLAWGESVSNIGCEVSVRELVGVIRPLGSTSGLDRNDFLERRNAIKMHTYLLCQLIEIIENDSTAETSASASVKIGRGRNKALNSAAKVRRPEFDMSLNWPDECSSAITVLDQLCKLDIKQFWDPPVVEDDFVNLLANSCYKLLENKTLSANATLRTAITNLLSTLIQFYKHGIACCLKLAQMLQCFAHTTNVLSAIVNNFMTEETMVPFVKELLNEICSYNGEDLERDSTGTHNLCSFLELVSSAHPPLATSILPLIRARLSEDPYQMRNCALNVIGEVLRNLHADHAQIEGKDKIQRDRLMDVLQEHIHDVNGFVRARALQIWCNLASAGGLPIRRQVQLAGLLVGPEGAVFDVSSFARKYAMRLLTIIITQCPAAKLSMEDLARVLNKEQLRLQVLEENFGRFNQEDAATIPSNPDDGNDAKKNLSQDHEEEGREDEGNGEEIDREEECQGAEAQAEEEDVVAEQGVSEAAAALEAVIHSAAQVAQEGQMNVTSSQPPPISAEVAFEAQRADLVRQRACVAYLREMQRFATYVSTGIENVCNLLHSKNVTDVLEAIEFFLTAKQAGVRSLDAALRHMMAMIWSQEEQIRKAVLDASRRLYFQPDIVNESFTVDGRLSSAALATVISTLVRLVSESTMGDFVSLERILRELLDLGHVDEDLKRELWSRFTDLAATMTDTAAVRSERRQELKALLILLKMISSPSRRNLELHLNDLVKYGLGTATGYANIDLECAMYVCMAIQQMIPTDKVGKQKSHSTRSTPANSKYHEPFRLPVSDQLCISLRRLLISTFTSSSRIHWIPLMEQAVATIFQLIDTPSLVMAEVIREIGEQLLRTLTKPPSSTQPQKEVQEPSQFGEGGEENTHAQSEVDAASDNAELVSQAVSPTVPSFILARFIALAGHVALKMLVHLEFSVLNELKRREVIQEESKQAKKHSLKTPRSARLNANPNTSTLVDITNGTQKGEMSGVVGNSALEEEAALLGAVADDAEADYIRNVLNSEIVLESDHLLSRLLPLVVHVCSHPSRYVDPDLQASASLSLAKFMLVSSVVCEQNLQLLFTLAERSPFEVVRANLIVGLGDLARRFPNLIEPWTPNLYARLRDTSPKVRINALNTLSHLILNDMVKVKGQISEMTVCLVDENDRLRQLSRLFFRELAQKGNALYNVIPDIISRLSDPEVGVDETKFRSTVDFLFPLIEKERLCETLVEKICSRFRVTQTERQWRDLAYCLRVMSFNERMIRTLQENLPIFAQQLFIPDVYQSFSEILANVKKNSKADALPHLEEFEAKIEEFHRKGVADEEALQRAEVMAKKAVTKRRRIAAPDARKSMRRANQASSSGIVTGGIERSEEMVAMRSPGTRKTRTRRAAAACKSHVVFSSDEGEAEEEEEEEEEDEEDED</sequence>
<dbReference type="InterPro" id="IPR024324">
    <property type="entry name" value="Condensin_cplx_su1_N"/>
</dbReference>
<comment type="similarity">
    <text evidence="3 10">Belongs to the CND1 (condensin subunit 1) family.</text>
</comment>
<keyword evidence="4" id="KW-0158">Chromosome</keyword>
<dbReference type="InterPro" id="IPR032682">
    <property type="entry name" value="Cnd1_C"/>
</dbReference>
<evidence type="ECO:0000313" key="16">
    <source>
        <dbReference type="WBParaSite" id="TASK_0000918601-mRNA-1"/>
    </source>
</evidence>
<dbReference type="InterPro" id="IPR026971">
    <property type="entry name" value="CND1/NCAPD3"/>
</dbReference>
<dbReference type="STRING" id="60517.A0A158RAF1"/>
<dbReference type="SUPFAM" id="SSF48371">
    <property type="entry name" value="ARM repeat"/>
    <property type="match status" value="1"/>
</dbReference>
<evidence type="ECO:0000256" key="2">
    <source>
        <dbReference type="ARBA" id="ARBA00004286"/>
    </source>
</evidence>
<feature type="region of interest" description="Disordered" evidence="11">
    <location>
        <begin position="452"/>
        <end position="513"/>
    </location>
</feature>
<dbReference type="GO" id="GO:0007076">
    <property type="term" value="P:mitotic chromosome condensation"/>
    <property type="evidence" value="ECO:0007669"/>
    <property type="project" value="InterPro"/>
</dbReference>
<keyword evidence="8" id="KW-0539">Nucleus</keyword>
<evidence type="ECO:0000259" key="12">
    <source>
        <dbReference type="Pfam" id="PF12717"/>
    </source>
</evidence>
<organism evidence="16">
    <name type="scientific">Taenia asiatica</name>
    <name type="common">Asian tapeworm</name>
    <dbReference type="NCBI Taxonomy" id="60517"/>
    <lineage>
        <taxon>Eukaryota</taxon>
        <taxon>Metazoa</taxon>
        <taxon>Spiralia</taxon>
        <taxon>Lophotrochozoa</taxon>
        <taxon>Platyhelminthes</taxon>
        <taxon>Cestoda</taxon>
        <taxon>Eucestoda</taxon>
        <taxon>Cyclophyllidea</taxon>
        <taxon>Taeniidae</taxon>
        <taxon>Taenia</taxon>
    </lineage>
</organism>
<dbReference type="GO" id="GO:0000779">
    <property type="term" value="C:condensed chromosome, centromeric region"/>
    <property type="evidence" value="ECO:0007669"/>
    <property type="project" value="TreeGrafter"/>
</dbReference>
<evidence type="ECO:0000313" key="14">
    <source>
        <dbReference type="EMBL" id="VDK42195.1"/>
    </source>
</evidence>
<comment type="subcellular location">
    <subcellularLocation>
        <location evidence="2">Chromosome</location>
    </subcellularLocation>
    <subcellularLocation>
        <location evidence="1">Nucleus</location>
    </subcellularLocation>
</comment>
<dbReference type="Pfam" id="PF12922">
    <property type="entry name" value="Cnd1_N"/>
    <property type="match status" value="1"/>
</dbReference>
<keyword evidence="7 10" id="KW-0226">DNA condensation</keyword>
<feature type="compositionally biased region" description="Polar residues" evidence="11">
    <location>
        <begin position="991"/>
        <end position="1004"/>
    </location>
</feature>
<evidence type="ECO:0000313" key="15">
    <source>
        <dbReference type="Proteomes" id="UP000282613"/>
    </source>
</evidence>
<feature type="region of interest" description="Disordered" evidence="11">
    <location>
        <begin position="1396"/>
        <end position="1444"/>
    </location>
</feature>
<dbReference type="GO" id="GO:0005634">
    <property type="term" value="C:nucleus"/>
    <property type="evidence" value="ECO:0007669"/>
    <property type="project" value="UniProtKB-SubCell"/>
</dbReference>
<evidence type="ECO:0000256" key="8">
    <source>
        <dbReference type="ARBA" id="ARBA00023242"/>
    </source>
</evidence>
<evidence type="ECO:0000256" key="10">
    <source>
        <dbReference type="PIRNR" id="PIRNR017127"/>
    </source>
</evidence>